<feature type="domain" description="GGDEF" evidence="2">
    <location>
        <begin position="292"/>
        <end position="427"/>
    </location>
</feature>
<dbReference type="InterPro" id="IPR012914">
    <property type="entry name" value="PucR_dom"/>
</dbReference>
<accession>A0A1M5T7N8</accession>
<dbReference type="Gene3D" id="1.10.10.2840">
    <property type="entry name" value="PucR C-terminal helix-turn-helix domain"/>
    <property type="match status" value="1"/>
</dbReference>
<dbReference type="InterPro" id="IPR041522">
    <property type="entry name" value="CdaR_GGDEF"/>
</dbReference>
<evidence type="ECO:0000313" key="3">
    <source>
        <dbReference type="EMBL" id="SHH46734.1"/>
    </source>
</evidence>
<comment type="similarity">
    <text evidence="1">Belongs to the CdaR family.</text>
</comment>
<keyword evidence="4" id="KW-1185">Reference proteome</keyword>
<dbReference type="STRING" id="1123281.SAMN02745180_00394"/>
<dbReference type="Proteomes" id="UP000184389">
    <property type="component" value="Unassembled WGS sequence"/>
</dbReference>
<dbReference type="AlphaFoldDB" id="A0A1M5T7N8"/>
<dbReference type="Pfam" id="PF17853">
    <property type="entry name" value="GGDEF_2"/>
    <property type="match status" value="1"/>
</dbReference>
<proteinExistence type="inferred from homology"/>
<dbReference type="InterPro" id="IPR042070">
    <property type="entry name" value="PucR_C-HTH_sf"/>
</dbReference>
<protein>
    <submittedName>
        <fullName evidence="3">Purine catabolism regulatory protein</fullName>
    </submittedName>
</protein>
<dbReference type="Pfam" id="PF13556">
    <property type="entry name" value="HTH_30"/>
    <property type="match status" value="1"/>
</dbReference>
<dbReference type="PROSITE" id="PS50887">
    <property type="entry name" value="GGDEF"/>
    <property type="match status" value="1"/>
</dbReference>
<dbReference type="RefSeq" id="WP_072742841.1">
    <property type="nucleotide sequence ID" value="NZ_FQXR01000002.1"/>
</dbReference>
<reference evidence="3 4" key="1">
    <citation type="submission" date="2016-11" db="EMBL/GenBank/DDBJ databases">
        <authorList>
            <person name="Jaros S."/>
            <person name="Januszkiewicz K."/>
            <person name="Wedrychowicz H."/>
        </authorList>
    </citation>
    <scope>NUCLEOTIDE SEQUENCE [LARGE SCALE GENOMIC DNA]</scope>
    <source>
        <strain evidence="3 4">DSM 13106</strain>
    </source>
</reference>
<name>A0A1M5T7N8_9FIRM</name>
<dbReference type="InterPro" id="IPR000160">
    <property type="entry name" value="GGDEF_dom"/>
</dbReference>
<evidence type="ECO:0000313" key="4">
    <source>
        <dbReference type="Proteomes" id="UP000184389"/>
    </source>
</evidence>
<dbReference type="PANTHER" id="PTHR33744">
    <property type="entry name" value="CARBOHYDRATE DIACID REGULATOR"/>
    <property type="match status" value="1"/>
</dbReference>
<dbReference type="InterPro" id="IPR051448">
    <property type="entry name" value="CdaR-like_regulators"/>
</dbReference>
<sequence>MDMKVKNLMEQFEGFEVLAGKGGLDRRVSTVTVMDAPDIYNWMKGGEFLITTAYIMKDNPLELKDLVIKLNENGASALGIKIGRFIEKLPQEVKETGDGLNFPIIYIPTNLAFSDVINPVLSKIVNAQAKKLMMSEKIHKSFTQIVIEGKGTGHIVETLYGILDRNVAFMDLVFNRNYIRSKSNKFKDDIEDLGLKTVLDKYYNYPVQIGSSIYGYIIVEEGKDDNSLEDLDRITIEHASTVLKLNIQKEISNHQIEQKYRDEFIQDLLVNNIKTVEEANNRAALYGWKMDKGLVCLIVDIDDFKDRFISLEKTKGLEEKRDNIFRLIAEKMKKSFYKCFYTNYSDSIVFLIEPDVNSMEDFFRKLKRISEEVRKEVRENSQFTATVGIGSYKESVIDIYISFIEAQKAVRIGRTIYDKDNTHVYSDLGVYKMLYDVSLEDEANSFCSQYLEKLMNYDRENNGEYLETLGRLVKNDWNLKKTAEDLFIHYNTMKYRFTKISAIVNLDLNNREDKFKIELCLKLMNMSRQYSLYMKTSI</sequence>
<evidence type="ECO:0000256" key="1">
    <source>
        <dbReference type="ARBA" id="ARBA00006754"/>
    </source>
</evidence>
<dbReference type="Pfam" id="PF07905">
    <property type="entry name" value="PucR"/>
    <property type="match status" value="1"/>
</dbReference>
<organism evidence="3 4">
    <name type="scientific">Sporanaerobacter acetigenes DSM 13106</name>
    <dbReference type="NCBI Taxonomy" id="1123281"/>
    <lineage>
        <taxon>Bacteria</taxon>
        <taxon>Bacillati</taxon>
        <taxon>Bacillota</taxon>
        <taxon>Tissierellia</taxon>
        <taxon>Tissierellales</taxon>
        <taxon>Sporanaerobacteraceae</taxon>
        <taxon>Sporanaerobacter</taxon>
    </lineage>
</organism>
<dbReference type="EMBL" id="FQXR01000002">
    <property type="protein sequence ID" value="SHH46734.1"/>
    <property type="molecule type" value="Genomic_DNA"/>
</dbReference>
<dbReference type="OrthoDB" id="1704333at2"/>
<dbReference type="PANTHER" id="PTHR33744:SF1">
    <property type="entry name" value="DNA-BINDING TRANSCRIPTIONAL ACTIVATOR ADER"/>
    <property type="match status" value="1"/>
</dbReference>
<evidence type="ECO:0000259" key="2">
    <source>
        <dbReference type="PROSITE" id="PS50887"/>
    </source>
</evidence>
<gene>
    <name evidence="3" type="ORF">SAMN02745180_00394</name>
</gene>
<dbReference type="InterPro" id="IPR025736">
    <property type="entry name" value="PucR_C-HTH_dom"/>
</dbReference>